<dbReference type="CDD" id="cd16260">
    <property type="entry name" value="EF4_III"/>
    <property type="match status" value="1"/>
</dbReference>
<keyword evidence="5 9" id="KW-0648">Protein biosynthesis</keyword>
<keyword evidence="7 9" id="KW-0342">GTP-binding</keyword>
<dbReference type="CDD" id="cd03699">
    <property type="entry name" value="EF4_II"/>
    <property type="match status" value="1"/>
</dbReference>
<dbReference type="CDD" id="cd03709">
    <property type="entry name" value="lepA_C"/>
    <property type="match status" value="1"/>
</dbReference>
<evidence type="ECO:0000256" key="7">
    <source>
        <dbReference type="ARBA" id="ARBA00023134"/>
    </source>
</evidence>
<dbReference type="GO" id="GO:0005759">
    <property type="term" value="C:mitochondrial matrix"/>
    <property type="evidence" value="ECO:0007669"/>
    <property type="project" value="UniProtKB-UniRule"/>
</dbReference>
<dbReference type="EMBL" id="JANAWD010000463">
    <property type="protein sequence ID" value="KAJ3479096.1"/>
    <property type="molecule type" value="Genomic_DNA"/>
</dbReference>
<dbReference type="InterPro" id="IPR005225">
    <property type="entry name" value="Small_GTP-bd"/>
</dbReference>
<dbReference type="Pfam" id="PF00679">
    <property type="entry name" value="EFG_C"/>
    <property type="match status" value="1"/>
</dbReference>
<comment type="caution">
    <text evidence="11">The sequence shown here is derived from an EMBL/GenBank/DDBJ whole genome shotgun (WGS) entry which is preliminary data.</text>
</comment>
<evidence type="ECO:0000256" key="2">
    <source>
        <dbReference type="ARBA" id="ARBA00022741"/>
    </source>
</evidence>
<dbReference type="PROSITE" id="PS51722">
    <property type="entry name" value="G_TR_2"/>
    <property type="match status" value="1"/>
</dbReference>
<dbReference type="InterPro" id="IPR000795">
    <property type="entry name" value="T_Tr_GTP-bd_dom"/>
</dbReference>
<dbReference type="InterPro" id="IPR013842">
    <property type="entry name" value="LepA_CTD"/>
</dbReference>
<dbReference type="GO" id="GO:0005743">
    <property type="term" value="C:mitochondrial inner membrane"/>
    <property type="evidence" value="ECO:0007669"/>
    <property type="project" value="UniProtKB-SubCell"/>
</dbReference>
<dbReference type="GO" id="GO:0006412">
    <property type="term" value="P:translation"/>
    <property type="evidence" value="ECO:0007669"/>
    <property type="project" value="UniProtKB-KW"/>
</dbReference>
<dbReference type="SUPFAM" id="SSF52540">
    <property type="entry name" value="P-loop containing nucleoside triphosphate hydrolases"/>
    <property type="match status" value="1"/>
</dbReference>
<dbReference type="InterPro" id="IPR038363">
    <property type="entry name" value="LepA_C_sf"/>
</dbReference>
<dbReference type="AlphaFoldDB" id="A0AAD5UXZ0"/>
<evidence type="ECO:0000256" key="3">
    <source>
        <dbReference type="ARBA" id="ARBA00022792"/>
    </source>
</evidence>
<dbReference type="FunFam" id="2.40.30.10:FF:000015">
    <property type="entry name" value="Translation factor GUF1, mitochondrial"/>
    <property type="match status" value="1"/>
</dbReference>
<evidence type="ECO:0000256" key="8">
    <source>
        <dbReference type="ARBA" id="ARBA00023136"/>
    </source>
</evidence>
<dbReference type="GO" id="GO:0003924">
    <property type="term" value="F:GTPase activity"/>
    <property type="evidence" value="ECO:0007669"/>
    <property type="project" value="UniProtKB-UniRule"/>
</dbReference>
<dbReference type="Gene3D" id="3.30.70.240">
    <property type="match status" value="1"/>
</dbReference>
<evidence type="ECO:0000256" key="6">
    <source>
        <dbReference type="ARBA" id="ARBA00023128"/>
    </source>
</evidence>
<dbReference type="GO" id="GO:0005525">
    <property type="term" value="F:GTP binding"/>
    <property type="evidence" value="ECO:0007669"/>
    <property type="project" value="UniProtKB-UniRule"/>
</dbReference>
<comment type="subcellular location">
    <subcellularLocation>
        <location evidence="9">Mitochondrion inner membrane</location>
        <topology evidence="9">Peripheral membrane protein</topology>
        <orientation evidence="9">Matrix side</orientation>
    </subcellularLocation>
</comment>
<keyword evidence="8 9" id="KW-0472">Membrane</keyword>
<keyword evidence="6 9" id="KW-0496">Mitochondrion</keyword>
<name>A0AAD5UXZ0_9APHY</name>
<evidence type="ECO:0000256" key="4">
    <source>
        <dbReference type="ARBA" id="ARBA00022801"/>
    </source>
</evidence>
<feature type="domain" description="Tr-type G" evidence="10">
    <location>
        <begin position="1"/>
        <end position="123"/>
    </location>
</feature>
<evidence type="ECO:0000256" key="9">
    <source>
        <dbReference type="HAMAP-Rule" id="MF_03137"/>
    </source>
</evidence>
<dbReference type="InterPro" id="IPR006297">
    <property type="entry name" value="EF-4"/>
</dbReference>
<comment type="similarity">
    <text evidence="9">Belongs to the GTP-binding elongation factor family. LepA subfamily.</text>
</comment>
<evidence type="ECO:0000256" key="1">
    <source>
        <dbReference type="ARBA" id="ARBA00005454"/>
    </source>
</evidence>
<dbReference type="Gene3D" id="3.30.70.870">
    <property type="entry name" value="Elongation Factor G (Translational Gtpase), domain 3"/>
    <property type="match status" value="1"/>
</dbReference>
<dbReference type="InterPro" id="IPR000640">
    <property type="entry name" value="EFG_V-like"/>
</dbReference>
<dbReference type="InterPro" id="IPR035654">
    <property type="entry name" value="LepA_IV"/>
</dbReference>
<dbReference type="SMART" id="SM00838">
    <property type="entry name" value="EFG_C"/>
    <property type="match status" value="1"/>
</dbReference>
<dbReference type="InterPro" id="IPR027417">
    <property type="entry name" value="P-loop_NTPase"/>
</dbReference>
<dbReference type="PANTHER" id="PTHR43512">
    <property type="entry name" value="TRANSLATION FACTOR GUF1-RELATED"/>
    <property type="match status" value="1"/>
</dbReference>
<accession>A0AAD5UXZ0</accession>
<dbReference type="InterPro" id="IPR035647">
    <property type="entry name" value="EFG_III/V"/>
</dbReference>
<feature type="binding site" evidence="9">
    <location>
        <begin position="16"/>
        <end position="20"/>
    </location>
    <ligand>
        <name>GTP</name>
        <dbReference type="ChEBI" id="CHEBI:37565"/>
    </ligand>
</feature>
<dbReference type="InterPro" id="IPR009000">
    <property type="entry name" value="Transl_B-barrel_sf"/>
</dbReference>
<comment type="function">
    <text evidence="9">Promotes mitochondrial protein synthesis. May act as a fidelity factor of the translation reaction, by catalyzing a one-codon backward translocation of tRNAs on improperly translocated ribosomes. Binds to mitochondrial ribosomes in a GTP-dependent manner.</text>
</comment>
<dbReference type="PANTHER" id="PTHR43512:SF7">
    <property type="entry name" value="TRANSLATION FACTOR GUF1, MITOCHONDRIAL"/>
    <property type="match status" value="1"/>
</dbReference>
<keyword evidence="2 9" id="KW-0547">Nucleotide-binding</keyword>
<proteinExistence type="inferred from homology"/>
<dbReference type="FunFam" id="3.30.70.240:FF:000007">
    <property type="entry name" value="Translation factor GUF1, mitochondrial"/>
    <property type="match status" value="1"/>
</dbReference>
<dbReference type="Gene3D" id="3.40.50.300">
    <property type="entry name" value="P-loop containing nucleotide triphosphate hydrolases"/>
    <property type="match status" value="1"/>
</dbReference>
<sequence length="577" mass="63862">MIHSSEGVKYLLNLIDTPGHVDFAWEVSRSLAACQGALLLVDATQGVQAQSISVFHVAQERGLTIIPVLNKIDLPAAQPDIVASQMQATFGISPDDVLQISAKSGKGVENVLQAILQRIPPPTANPESPMKAFLFDSSYDRYRGVISLVSIQDGVLKKGDKISSCHTRKKYEVVELGIMHPEEVPTTSLRPGQVGYVACNMKESSEGLDLPISPLQGCSCYCSAHWGYILPDRRSSRSIARFSACESDGTEITLPGENVADSRSNHQVYAGVYPVDSNDFPKLEESIKRLTLTDRSVEVTRESSTALGQGCRLGFLGTLHMDVFRQRLEDEYNASVIITAPTVPYKVVYRDKTVVVSNPTDFPDTLDTASRVKEVQEPVVKASIIVPQEYLGDMMELCFNHRAEDLDHRYLDSSNSSSRIILTCIIPLSEIVSDFFDKLKSRSSGFASFDYEDAGYKPSQLSKMIFLLNGKPVDALALIVHKSAEQEVGRAWVKKLHKVIPRQLFEVPIQAAVGKRIIARETLSAMRADVTAGLYGGHYERKLKHLNNQKEGKRRMKKIGSVELPQEAFFDILRTKS</sequence>
<keyword evidence="12" id="KW-1185">Reference proteome</keyword>
<evidence type="ECO:0000313" key="11">
    <source>
        <dbReference type="EMBL" id="KAJ3479096.1"/>
    </source>
</evidence>
<dbReference type="Proteomes" id="UP001212997">
    <property type="component" value="Unassembled WGS sequence"/>
</dbReference>
<dbReference type="NCBIfam" id="TIGR00231">
    <property type="entry name" value="small_GTP"/>
    <property type="match status" value="1"/>
</dbReference>
<dbReference type="SUPFAM" id="SSF54980">
    <property type="entry name" value="EF-G C-terminal domain-like"/>
    <property type="match status" value="2"/>
</dbReference>
<dbReference type="SUPFAM" id="SSF50447">
    <property type="entry name" value="Translation proteins"/>
    <property type="match status" value="1"/>
</dbReference>
<evidence type="ECO:0000313" key="12">
    <source>
        <dbReference type="Proteomes" id="UP001212997"/>
    </source>
</evidence>
<dbReference type="GO" id="GO:0045727">
    <property type="term" value="P:positive regulation of translation"/>
    <property type="evidence" value="ECO:0007669"/>
    <property type="project" value="UniProtKB-UniRule"/>
</dbReference>
<reference evidence="11" key="1">
    <citation type="submission" date="2022-07" db="EMBL/GenBank/DDBJ databases">
        <title>Genome Sequence of Physisporinus lineatus.</title>
        <authorList>
            <person name="Buettner E."/>
        </authorList>
    </citation>
    <scope>NUCLEOTIDE SEQUENCE</scope>
    <source>
        <strain evidence="11">VT162</strain>
    </source>
</reference>
<dbReference type="Gene3D" id="2.40.30.10">
    <property type="entry name" value="Translation factors"/>
    <property type="match status" value="1"/>
</dbReference>
<dbReference type="HAMAP" id="MF_00071">
    <property type="entry name" value="LepA"/>
    <property type="match status" value="1"/>
</dbReference>
<gene>
    <name evidence="11" type="ORF">NLI96_g9305</name>
</gene>
<comment type="catalytic activity">
    <reaction evidence="9">
        <text>GTP + H2O = GDP + phosphate + H(+)</text>
        <dbReference type="Rhea" id="RHEA:19669"/>
        <dbReference type="ChEBI" id="CHEBI:15377"/>
        <dbReference type="ChEBI" id="CHEBI:15378"/>
        <dbReference type="ChEBI" id="CHEBI:37565"/>
        <dbReference type="ChEBI" id="CHEBI:43474"/>
        <dbReference type="ChEBI" id="CHEBI:58189"/>
        <dbReference type="EC" id="3.6.5.n1"/>
    </reaction>
</comment>
<feature type="binding site" evidence="9">
    <location>
        <begin position="70"/>
        <end position="73"/>
    </location>
    <ligand>
        <name>GTP</name>
        <dbReference type="ChEBI" id="CHEBI:37565"/>
    </ligand>
</feature>
<comment type="similarity">
    <text evidence="1">Belongs to the TRAFAC class translation factor GTPase superfamily. Classic translation factor GTPase family. LepA subfamily.</text>
</comment>
<dbReference type="Pfam" id="PF00009">
    <property type="entry name" value="GTP_EFTU"/>
    <property type="match status" value="1"/>
</dbReference>
<dbReference type="Pfam" id="PF06421">
    <property type="entry name" value="LepA_C"/>
    <property type="match status" value="1"/>
</dbReference>
<dbReference type="FunFam" id="3.30.70.870:FF:000004">
    <property type="entry name" value="Translation factor GUF1, mitochondrial"/>
    <property type="match status" value="1"/>
</dbReference>
<evidence type="ECO:0000256" key="5">
    <source>
        <dbReference type="ARBA" id="ARBA00022917"/>
    </source>
</evidence>
<dbReference type="FunFam" id="3.30.70.2570:FF:000001">
    <property type="entry name" value="Translation factor GUF1, mitochondrial"/>
    <property type="match status" value="1"/>
</dbReference>
<protein>
    <recommendedName>
        <fullName evidence="10">Tr-type G domain-containing protein</fullName>
    </recommendedName>
</protein>
<evidence type="ECO:0000259" key="10">
    <source>
        <dbReference type="PROSITE" id="PS51722"/>
    </source>
</evidence>
<dbReference type="Gene3D" id="3.30.70.2570">
    <property type="entry name" value="Elongation factor 4, C-terminal domain"/>
    <property type="match status" value="1"/>
</dbReference>
<keyword evidence="3 9" id="KW-0999">Mitochondrion inner membrane</keyword>
<comment type="caution">
    <text evidence="9">Lacks conserved residue(s) required for the propagation of feature annotation.</text>
</comment>
<dbReference type="GO" id="GO:0097177">
    <property type="term" value="F:mitochondrial ribosome binding"/>
    <property type="evidence" value="ECO:0007669"/>
    <property type="project" value="TreeGrafter"/>
</dbReference>
<organism evidence="11 12">
    <name type="scientific">Meripilus lineatus</name>
    <dbReference type="NCBI Taxonomy" id="2056292"/>
    <lineage>
        <taxon>Eukaryota</taxon>
        <taxon>Fungi</taxon>
        <taxon>Dikarya</taxon>
        <taxon>Basidiomycota</taxon>
        <taxon>Agaricomycotina</taxon>
        <taxon>Agaricomycetes</taxon>
        <taxon>Polyporales</taxon>
        <taxon>Meripilaceae</taxon>
        <taxon>Meripilus</taxon>
    </lineage>
</organism>
<keyword evidence="4 9" id="KW-0378">Hydrolase</keyword>